<feature type="domain" description="Integrase catalytic" evidence="1">
    <location>
        <begin position="26"/>
        <end position="133"/>
    </location>
</feature>
<sequence>MYEPVDRDSPTSILTLWAHYHRPGDIVTRFSRWPEAVPVQDITAESIAETLMSVWIACFGVPTTTTTDKSHQFDCELFSHLCKLLGIHHIKTTAYHPSANGKIECWHHQLKSALKTQAPICDYGTAVVPESAT</sequence>
<dbReference type="SUPFAM" id="SSF53098">
    <property type="entry name" value="Ribonuclease H-like"/>
    <property type="match status" value="1"/>
</dbReference>
<protein>
    <recommendedName>
        <fullName evidence="1">Integrase catalytic domain-containing protein</fullName>
    </recommendedName>
</protein>
<comment type="caution">
    <text evidence="2">The sequence shown here is derived from an EMBL/GenBank/DDBJ whole genome shotgun (WGS) entry which is preliminary data.</text>
</comment>
<keyword evidence="3" id="KW-1185">Reference proteome</keyword>
<dbReference type="EMBL" id="JARBHB010000006">
    <property type="protein sequence ID" value="KAJ8880541.1"/>
    <property type="molecule type" value="Genomic_DNA"/>
</dbReference>
<dbReference type="PANTHER" id="PTHR38681">
    <property type="entry name" value="RETROVIRUS-RELATED POL POLYPROTEIN FROM TRANSPOSON 412-LIKE PROTEIN-RELATED"/>
    <property type="match status" value="1"/>
</dbReference>
<proteinExistence type="predicted"/>
<dbReference type="Gene3D" id="3.30.420.10">
    <property type="entry name" value="Ribonuclease H-like superfamily/Ribonuclease H"/>
    <property type="match status" value="1"/>
</dbReference>
<evidence type="ECO:0000259" key="1">
    <source>
        <dbReference type="PROSITE" id="PS50994"/>
    </source>
</evidence>
<dbReference type="InterPro" id="IPR001584">
    <property type="entry name" value="Integrase_cat-core"/>
</dbReference>
<dbReference type="PANTHER" id="PTHR38681:SF1">
    <property type="entry name" value="RETROVIRUS-RELATED POL POLYPROTEIN FROM TRANSPOSON 412-LIKE PROTEIN"/>
    <property type="match status" value="1"/>
</dbReference>
<reference evidence="2 3" key="1">
    <citation type="submission" date="2023-02" db="EMBL/GenBank/DDBJ databases">
        <title>LHISI_Scaffold_Assembly.</title>
        <authorList>
            <person name="Stuart O.P."/>
            <person name="Cleave R."/>
            <person name="Magrath M.J.L."/>
            <person name="Mikheyev A.S."/>
        </authorList>
    </citation>
    <scope>NUCLEOTIDE SEQUENCE [LARGE SCALE GENOMIC DNA]</scope>
    <source>
        <strain evidence="2">Daus_M_001</strain>
        <tissue evidence="2">Leg muscle</tissue>
    </source>
</reference>
<evidence type="ECO:0000313" key="3">
    <source>
        <dbReference type="Proteomes" id="UP001159363"/>
    </source>
</evidence>
<name>A0ABQ9H8F2_9NEOP</name>
<dbReference type="InterPro" id="IPR036397">
    <property type="entry name" value="RNaseH_sf"/>
</dbReference>
<gene>
    <name evidence="2" type="ORF">PR048_017011</name>
</gene>
<organism evidence="2 3">
    <name type="scientific">Dryococelus australis</name>
    <dbReference type="NCBI Taxonomy" id="614101"/>
    <lineage>
        <taxon>Eukaryota</taxon>
        <taxon>Metazoa</taxon>
        <taxon>Ecdysozoa</taxon>
        <taxon>Arthropoda</taxon>
        <taxon>Hexapoda</taxon>
        <taxon>Insecta</taxon>
        <taxon>Pterygota</taxon>
        <taxon>Neoptera</taxon>
        <taxon>Polyneoptera</taxon>
        <taxon>Phasmatodea</taxon>
        <taxon>Verophasmatodea</taxon>
        <taxon>Anareolatae</taxon>
        <taxon>Phasmatidae</taxon>
        <taxon>Eurycanthinae</taxon>
        <taxon>Dryococelus</taxon>
    </lineage>
</organism>
<dbReference type="Proteomes" id="UP001159363">
    <property type="component" value="Chromosome 5"/>
</dbReference>
<dbReference type="PROSITE" id="PS50994">
    <property type="entry name" value="INTEGRASE"/>
    <property type="match status" value="1"/>
</dbReference>
<accession>A0ABQ9H8F2</accession>
<dbReference type="InterPro" id="IPR012337">
    <property type="entry name" value="RNaseH-like_sf"/>
</dbReference>
<evidence type="ECO:0000313" key="2">
    <source>
        <dbReference type="EMBL" id="KAJ8880541.1"/>
    </source>
</evidence>